<name>A0A8S3AT63_9BILA</name>
<gene>
    <name evidence="2" type="ORF">GIL414_LOCUS45510</name>
</gene>
<dbReference type="EMBL" id="CAJOBJ010140362">
    <property type="protein sequence ID" value="CAF4760038.1"/>
    <property type="molecule type" value="Genomic_DNA"/>
</dbReference>
<evidence type="ECO:0000313" key="3">
    <source>
        <dbReference type="Proteomes" id="UP000681720"/>
    </source>
</evidence>
<dbReference type="Proteomes" id="UP000681720">
    <property type="component" value="Unassembled WGS sequence"/>
</dbReference>
<proteinExistence type="predicted"/>
<comment type="caution">
    <text evidence="2">The sequence shown here is derived from an EMBL/GenBank/DDBJ whole genome shotgun (WGS) entry which is preliminary data.</text>
</comment>
<evidence type="ECO:0000256" key="1">
    <source>
        <dbReference type="SAM" id="MobiDB-lite"/>
    </source>
</evidence>
<feature type="region of interest" description="Disordered" evidence="1">
    <location>
        <begin position="1"/>
        <end position="39"/>
    </location>
</feature>
<sequence>FEHREQDFPPLTASDNHSNKKWNTALPRTTIESNNLRAS</sequence>
<accession>A0A8S3AT63</accession>
<reference evidence="2" key="1">
    <citation type="submission" date="2021-02" db="EMBL/GenBank/DDBJ databases">
        <authorList>
            <person name="Nowell W R."/>
        </authorList>
    </citation>
    <scope>NUCLEOTIDE SEQUENCE</scope>
</reference>
<feature type="non-terminal residue" evidence="2">
    <location>
        <position position="1"/>
    </location>
</feature>
<protein>
    <submittedName>
        <fullName evidence="2">Uncharacterized protein</fullName>
    </submittedName>
</protein>
<dbReference type="AlphaFoldDB" id="A0A8S3AT63"/>
<feature type="compositionally biased region" description="Polar residues" evidence="1">
    <location>
        <begin position="26"/>
        <end position="39"/>
    </location>
</feature>
<evidence type="ECO:0000313" key="2">
    <source>
        <dbReference type="EMBL" id="CAF4760038.1"/>
    </source>
</evidence>
<organism evidence="2 3">
    <name type="scientific">Rotaria magnacalcarata</name>
    <dbReference type="NCBI Taxonomy" id="392030"/>
    <lineage>
        <taxon>Eukaryota</taxon>
        <taxon>Metazoa</taxon>
        <taxon>Spiralia</taxon>
        <taxon>Gnathifera</taxon>
        <taxon>Rotifera</taxon>
        <taxon>Eurotatoria</taxon>
        <taxon>Bdelloidea</taxon>
        <taxon>Philodinida</taxon>
        <taxon>Philodinidae</taxon>
        <taxon>Rotaria</taxon>
    </lineage>
</organism>